<accession>A0ABW5CKB2</accession>
<organism evidence="3 4">
    <name type="scientific">Aureimonas populi</name>
    <dbReference type="NCBI Taxonomy" id="1701758"/>
    <lineage>
        <taxon>Bacteria</taxon>
        <taxon>Pseudomonadati</taxon>
        <taxon>Pseudomonadota</taxon>
        <taxon>Alphaproteobacteria</taxon>
        <taxon>Hyphomicrobiales</taxon>
        <taxon>Aurantimonadaceae</taxon>
        <taxon>Aureimonas</taxon>
    </lineage>
</organism>
<evidence type="ECO:0000313" key="4">
    <source>
        <dbReference type="Proteomes" id="UP001597371"/>
    </source>
</evidence>
<evidence type="ECO:0000256" key="1">
    <source>
        <dbReference type="ARBA" id="ARBA00022729"/>
    </source>
</evidence>
<dbReference type="Proteomes" id="UP001597371">
    <property type="component" value="Unassembled WGS sequence"/>
</dbReference>
<gene>
    <name evidence="3" type="ORF">ACFSKQ_03505</name>
</gene>
<feature type="signal peptide" evidence="2">
    <location>
        <begin position="1"/>
        <end position="22"/>
    </location>
</feature>
<keyword evidence="1 2" id="KW-0732">Signal</keyword>
<evidence type="ECO:0000256" key="2">
    <source>
        <dbReference type="SAM" id="SignalP"/>
    </source>
</evidence>
<protein>
    <submittedName>
        <fullName evidence="3">ABC transporter substrate-binding protein</fullName>
    </submittedName>
</protein>
<proteinExistence type="predicted"/>
<dbReference type="RefSeq" id="WP_209737847.1">
    <property type="nucleotide sequence ID" value="NZ_CP072611.1"/>
</dbReference>
<name>A0ABW5CKB2_9HYPH</name>
<sequence length="375" mass="40838">MRRLPIPMIAMAVLMSAPPVLAQEPDLDALSAEELLPLAREEGRVTVYSFTSRIARVETAFEEVYPGVDMVSNDMSSTEQITRLRTEAAAGIANADVVYISDTPVVITELLESGIVAPYVPPRVADRLAEEFKSPLLAQRLSTKVLMYNEEAHPDGAPVDNLWQLTTDDWSGRVVMVDPLQRGDYLDLMTEFVLRGEEMAEAYEAQFGAAIELDEGVENAGEQFIVDLFANDLILVGSTDAVNAAVGRLGQANPPIGFTSYSDRRDNEDEGWALQVANEVVPSNGILFPAVLAIVTEAANPAAARLAIDFLMGDDTDTGGPGFAPFYVPGDYATRDDIADYPDAVPLDEFIAWRIDPQATAEIRRDVADLVLELQ</sequence>
<reference evidence="4" key="1">
    <citation type="journal article" date="2019" name="Int. J. Syst. Evol. Microbiol.">
        <title>The Global Catalogue of Microorganisms (GCM) 10K type strain sequencing project: providing services to taxonomists for standard genome sequencing and annotation.</title>
        <authorList>
            <consortium name="The Broad Institute Genomics Platform"/>
            <consortium name="The Broad Institute Genome Sequencing Center for Infectious Disease"/>
            <person name="Wu L."/>
            <person name="Ma J."/>
        </authorList>
    </citation>
    <scope>NUCLEOTIDE SEQUENCE [LARGE SCALE GENOMIC DNA]</scope>
    <source>
        <strain evidence="4">ZS-35-S2</strain>
    </source>
</reference>
<comment type="caution">
    <text evidence="3">The sequence shown here is derived from an EMBL/GenBank/DDBJ whole genome shotgun (WGS) entry which is preliminary data.</text>
</comment>
<dbReference type="Gene3D" id="3.40.190.10">
    <property type="entry name" value="Periplasmic binding protein-like II"/>
    <property type="match status" value="1"/>
</dbReference>
<dbReference type="SUPFAM" id="SSF53850">
    <property type="entry name" value="Periplasmic binding protein-like II"/>
    <property type="match status" value="1"/>
</dbReference>
<feature type="chain" id="PRO_5047502492" evidence="2">
    <location>
        <begin position="23"/>
        <end position="375"/>
    </location>
</feature>
<keyword evidence="4" id="KW-1185">Reference proteome</keyword>
<dbReference type="EMBL" id="JBHUIJ010000004">
    <property type="protein sequence ID" value="MFD2236530.1"/>
    <property type="molecule type" value="Genomic_DNA"/>
</dbReference>
<evidence type="ECO:0000313" key="3">
    <source>
        <dbReference type="EMBL" id="MFD2236530.1"/>
    </source>
</evidence>
<dbReference type="PANTHER" id="PTHR30006">
    <property type="entry name" value="THIAMINE-BINDING PERIPLASMIC PROTEIN-RELATED"/>
    <property type="match status" value="1"/>
</dbReference>